<sequence>MNLEEKYPKLFEKLEDKEIELRHLLNVDENYEDFDSEEYEFDFEEYNYVIYIAEPIQQALGAEKMDELMVKLHDKETFVNFLASEKDLYGVKSDLSTQEIISLVLEQVEEIA</sequence>
<evidence type="ECO:0000313" key="1">
    <source>
        <dbReference type="EMBL" id="SFV50959.1"/>
    </source>
</evidence>
<protein>
    <submittedName>
        <fullName evidence="1">Uncharacterized protein</fullName>
    </submittedName>
</protein>
<dbReference type="AlphaFoldDB" id="A0A1W1BBW4"/>
<name>A0A1W1BBW4_9ZZZZ</name>
<reference evidence="1" key="1">
    <citation type="submission" date="2016-10" db="EMBL/GenBank/DDBJ databases">
        <authorList>
            <person name="de Groot N.N."/>
        </authorList>
    </citation>
    <scope>NUCLEOTIDE SEQUENCE</scope>
</reference>
<dbReference type="EMBL" id="FPHI01000002">
    <property type="protein sequence ID" value="SFV50959.1"/>
    <property type="molecule type" value="Genomic_DNA"/>
</dbReference>
<organism evidence="1">
    <name type="scientific">hydrothermal vent metagenome</name>
    <dbReference type="NCBI Taxonomy" id="652676"/>
    <lineage>
        <taxon>unclassified sequences</taxon>
        <taxon>metagenomes</taxon>
        <taxon>ecological metagenomes</taxon>
    </lineage>
</organism>
<proteinExistence type="predicted"/>
<gene>
    <name evidence="1" type="ORF">MNB_SV-3-722</name>
</gene>
<accession>A0A1W1BBW4</accession>